<keyword evidence="3" id="KW-1185">Reference proteome</keyword>
<protein>
    <recommendedName>
        <fullName evidence="4">MT-A70 family protein</fullName>
    </recommendedName>
</protein>
<dbReference type="Proteomes" id="UP000218209">
    <property type="component" value="Unassembled WGS sequence"/>
</dbReference>
<comment type="similarity">
    <text evidence="1">Belongs to the MT-A70-like family.</text>
</comment>
<accession>A0A1X6P821</accession>
<name>A0A1X6P821_PORUM</name>
<proteinExistence type="inferred from homology"/>
<evidence type="ECO:0000313" key="3">
    <source>
        <dbReference type="Proteomes" id="UP000218209"/>
    </source>
</evidence>
<evidence type="ECO:0000313" key="2">
    <source>
        <dbReference type="EMBL" id="OSX76998.1"/>
    </source>
</evidence>
<dbReference type="AlphaFoldDB" id="A0A1X6P821"/>
<gene>
    <name evidence="2" type="ORF">BU14_0166s0038</name>
</gene>
<sequence>MEDSAPDLLVTWRKWSDERRAARLATVWQPQPLAVPVNGVVARCRLARETAVRRLGSSSGGEYHEVSSMLETDFSAVCAPDQCAPRTYDVLVVDPPWADEGGVFVVDDLRRIPFKALVPNGVSCVWVHGAIFAATVQCMCDLGFRLIDSFCWVLHDQHHSEVVQRVVPGSDLRESHVTLLVFQDGIEREGTVPLTPQTVDVTIEDQMWRRSRVDLMSSYVRVKPDCAYDAVRLMAAASPWTRLLELWGPPGEPRFGWTVFVER</sequence>
<dbReference type="InterPro" id="IPR007757">
    <property type="entry name" value="MT-A70-like"/>
</dbReference>
<dbReference type="EMBL" id="KV918849">
    <property type="protein sequence ID" value="OSX76998.1"/>
    <property type="molecule type" value="Genomic_DNA"/>
</dbReference>
<reference evidence="2 3" key="1">
    <citation type="submission" date="2017-03" db="EMBL/GenBank/DDBJ databases">
        <title>WGS assembly of Porphyra umbilicalis.</title>
        <authorList>
            <person name="Brawley S.H."/>
            <person name="Blouin N.A."/>
            <person name="Ficko-Blean E."/>
            <person name="Wheeler G.L."/>
            <person name="Lohr M."/>
            <person name="Goodson H.V."/>
            <person name="Jenkins J.W."/>
            <person name="Blaby-Haas C.E."/>
            <person name="Helliwell K.E."/>
            <person name="Chan C."/>
            <person name="Marriage T."/>
            <person name="Bhattacharya D."/>
            <person name="Klein A.S."/>
            <person name="Badis Y."/>
            <person name="Brodie J."/>
            <person name="Cao Y."/>
            <person name="Collen J."/>
            <person name="Dittami S.M."/>
            <person name="Gachon C.M."/>
            <person name="Green B.R."/>
            <person name="Karpowicz S."/>
            <person name="Kim J.W."/>
            <person name="Kudahl U."/>
            <person name="Lin S."/>
            <person name="Michel G."/>
            <person name="Mittag M."/>
            <person name="Olson B.J."/>
            <person name="Pangilinan J."/>
            <person name="Peng Y."/>
            <person name="Qiu H."/>
            <person name="Shu S."/>
            <person name="Singer J.T."/>
            <person name="Smith A.G."/>
            <person name="Sprecher B.N."/>
            <person name="Wagner V."/>
            <person name="Wang W."/>
            <person name="Wang Z.-Y."/>
            <person name="Yan J."/>
            <person name="Yarish C."/>
            <person name="Zoeuner-Riek S."/>
            <person name="Zhuang Y."/>
            <person name="Zou Y."/>
            <person name="Lindquist E.A."/>
            <person name="Grimwood J."/>
            <person name="Barry K."/>
            <person name="Rokhsar D.S."/>
            <person name="Schmutz J."/>
            <person name="Stiller J.W."/>
            <person name="Grossman A.R."/>
            <person name="Prochnik S.E."/>
        </authorList>
    </citation>
    <scope>NUCLEOTIDE SEQUENCE [LARGE SCALE GENOMIC DNA]</scope>
    <source>
        <strain evidence="2">4086291</strain>
    </source>
</reference>
<organism evidence="2 3">
    <name type="scientific">Porphyra umbilicalis</name>
    <name type="common">Purple laver</name>
    <name type="synonym">Red alga</name>
    <dbReference type="NCBI Taxonomy" id="2786"/>
    <lineage>
        <taxon>Eukaryota</taxon>
        <taxon>Rhodophyta</taxon>
        <taxon>Bangiophyceae</taxon>
        <taxon>Bangiales</taxon>
        <taxon>Bangiaceae</taxon>
        <taxon>Porphyra</taxon>
    </lineage>
</organism>
<evidence type="ECO:0008006" key="4">
    <source>
        <dbReference type="Google" id="ProtNLM"/>
    </source>
</evidence>
<evidence type="ECO:0000256" key="1">
    <source>
        <dbReference type="PROSITE-ProRule" id="PRU00489"/>
    </source>
</evidence>
<dbReference type="PROSITE" id="PS51143">
    <property type="entry name" value="MT_A70"/>
    <property type="match status" value="1"/>
</dbReference>